<accession>A0A2Z2NYB2</accession>
<dbReference type="OrthoDB" id="5625207at2"/>
<dbReference type="Proteomes" id="UP000250079">
    <property type="component" value="Chromosome"/>
</dbReference>
<dbReference type="EMBL" id="CP018632">
    <property type="protein sequence ID" value="ASJ72144.1"/>
    <property type="molecule type" value="Genomic_DNA"/>
</dbReference>
<dbReference type="AlphaFoldDB" id="A0A2Z2NYB2"/>
<proteinExistence type="predicted"/>
<gene>
    <name evidence="1" type="ORF">IMCC3135_10250</name>
</gene>
<protein>
    <recommendedName>
        <fullName evidence="3">DUF1127 domain-containing protein</fullName>
    </recommendedName>
</protein>
<sequence>MSIFNSIKEAFIRASVHNGKVRARQELINMSDRQLEDFGFSKELLLEGVKAWPWRADTGSETTVSAVVVNASAKPVQDQRIISQAINELSSYTDRELAELGVTRNGIEEAVRYGRPAVEGVFESHKHAA</sequence>
<organism evidence="1 2">
    <name type="scientific">Granulosicoccus antarcticus IMCC3135</name>
    <dbReference type="NCBI Taxonomy" id="1192854"/>
    <lineage>
        <taxon>Bacteria</taxon>
        <taxon>Pseudomonadati</taxon>
        <taxon>Pseudomonadota</taxon>
        <taxon>Gammaproteobacteria</taxon>
        <taxon>Chromatiales</taxon>
        <taxon>Granulosicoccaceae</taxon>
        <taxon>Granulosicoccus</taxon>
    </lineage>
</organism>
<name>A0A2Z2NYB2_9GAMM</name>
<dbReference type="KEGG" id="gai:IMCC3135_10250"/>
<keyword evidence="2" id="KW-1185">Reference proteome</keyword>
<reference evidence="1 2" key="1">
    <citation type="submission" date="2016-12" db="EMBL/GenBank/DDBJ databases">
        <authorList>
            <person name="Song W.-J."/>
            <person name="Kurnit D.M."/>
        </authorList>
    </citation>
    <scope>NUCLEOTIDE SEQUENCE [LARGE SCALE GENOMIC DNA]</scope>
    <source>
        <strain evidence="1 2">IMCC3135</strain>
    </source>
</reference>
<dbReference type="RefSeq" id="WP_088917484.1">
    <property type="nucleotide sequence ID" value="NZ_CP018632.1"/>
</dbReference>
<evidence type="ECO:0008006" key="3">
    <source>
        <dbReference type="Google" id="ProtNLM"/>
    </source>
</evidence>
<evidence type="ECO:0000313" key="1">
    <source>
        <dbReference type="EMBL" id="ASJ72144.1"/>
    </source>
</evidence>
<evidence type="ECO:0000313" key="2">
    <source>
        <dbReference type="Proteomes" id="UP000250079"/>
    </source>
</evidence>